<dbReference type="AlphaFoldDB" id="A0A6C0L7Z4"/>
<reference evidence="1" key="1">
    <citation type="journal article" date="2020" name="Nature">
        <title>Giant virus diversity and host interactions through global metagenomics.</title>
        <authorList>
            <person name="Schulz F."/>
            <person name="Roux S."/>
            <person name="Paez-Espino D."/>
            <person name="Jungbluth S."/>
            <person name="Walsh D.A."/>
            <person name="Denef V.J."/>
            <person name="McMahon K.D."/>
            <person name="Konstantinidis K.T."/>
            <person name="Eloe-Fadrosh E.A."/>
            <person name="Kyrpides N.C."/>
            <person name="Woyke T."/>
        </authorList>
    </citation>
    <scope>NUCLEOTIDE SEQUENCE</scope>
    <source>
        <strain evidence="1">GVMAG-M-3300027759-42</strain>
    </source>
</reference>
<evidence type="ECO:0000313" key="1">
    <source>
        <dbReference type="EMBL" id="QHU26733.1"/>
    </source>
</evidence>
<accession>A0A6C0L7Z4</accession>
<name>A0A6C0L7Z4_9ZZZZ</name>
<organism evidence="1">
    <name type="scientific">viral metagenome</name>
    <dbReference type="NCBI Taxonomy" id="1070528"/>
    <lineage>
        <taxon>unclassified sequences</taxon>
        <taxon>metagenomes</taxon>
        <taxon>organismal metagenomes</taxon>
    </lineage>
</organism>
<sequence length="37" mass="4224">MKKYQGTKRGGKGKRMVRKSFAGRFLNGALRHKVETT</sequence>
<proteinExistence type="predicted"/>
<dbReference type="EMBL" id="MN740444">
    <property type="protein sequence ID" value="QHU26733.1"/>
    <property type="molecule type" value="Genomic_DNA"/>
</dbReference>
<protein>
    <submittedName>
        <fullName evidence="1">Uncharacterized protein</fullName>
    </submittedName>
</protein>